<reference evidence="2" key="1">
    <citation type="submission" date="2022-03" db="EMBL/GenBank/DDBJ databases">
        <authorList>
            <person name="Tunstrom K."/>
        </authorList>
    </citation>
    <scope>NUCLEOTIDE SEQUENCE</scope>
</reference>
<dbReference type="AlphaFoldDB" id="A0AAU9U1Z8"/>
<protein>
    <submittedName>
        <fullName evidence="2">Uncharacterized protein</fullName>
    </submittedName>
</protein>
<evidence type="ECO:0000313" key="3">
    <source>
        <dbReference type="Proteomes" id="UP001153954"/>
    </source>
</evidence>
<feature type="region of interest" description="Disordered" evidence="1">
    <location>
        <begin position="159"/>
        <end position="215"/>
    </location>
</feature>
<sequence>MDQPLTQEESYAERRKLFKTIWETSMHVDEKDDIMNKPKIIKTLRLDEMDRSTAGKKKKQRIKNLRAVCNRLLDFCDRQDADDLFYEQMVAQGKEPPTHLIEPKVKKRHIKIKKNIKKAKSMLSSTNVTTTARVTISEMKETPKANNKTNKYVSSNKIKRTSTGLATSKSLKPKLSNKMSSKNSEVASQKIVKKKGYKKPEFKTIQQGINDDHLY</sequence>
<organism evidence="2 3">
    <name type="scientific">Euphydryas editha</name>
    <name type="common">Edith's checkerspot</name>
    <dbReference type="NCBI Taxonomy" id="104508"/>
    <lineage>
        <taxon>Eukaryota</taxon>
        <taxon>Metazoa</taxon>
        <taxon>Ecdysozoa</taxon>
        <taxon>Arthropoda</taxon>
        <taxon>Hexapoda</taxon>
        <taxon>Insecta</taxon>
        <taxon>Pterygota</taxon>
        <taxon>Neoptera</taxon>
        <taxon>Endopterygota</taxon>
        <taxon>Lepidoptera</taxon>
        <taxon>Glossata</taxon>
        <taxon>Ditrysia</taxon>
        <taxon>Papilionoidea</taxon>
        <taxon>Nymphalidae</taxon>
        <taxon>Nymphalinae</taxon>
        <taxon>Euphydryas</taxon>
    </lineage>
</organism>
<dbReference type="Proteomes" id="UP001153954">
    <property type="component" value="Unassembled WGS sequence"/>
</dbReference>
<feature type="compositionally biased region" description="Polar residues" evidence="1">
    <location>
        <begin position="159"/>
        <end position="170"/>
    </location>
</feature>
<evidence type="ECO:0000313" key="2">
    <source>
        <dbReference type="EMBL" id="CAH2091792.1"/>
    </source>
</evidence>
<keyword evidence="3" id="KW-1185">Reference proteome</keyword>
<feature type="compositionally biased region" description="Polar residues" evidence="1">
    <location>
        <begin position="177"/>
        <end position="187"/>
    </location>
</feature>
<name>A0AAU9U1Z8_EUPED</name>
<gene>
    <name evidence="2" type="ORF">EEDITHA_LOCUS7623</name>
</gene>
<accession>A0AAU9U1Z8</accession>
<proteinExistence type="predicted"/>
<dbReference type="EMBL" id="CAKOGL010000011">
    <property type="protein sequence ID" value="CAH2091792.1"/>
    <property type="molecule type" value="Genomic_DNA"/>
</dbReference>
<comment type="caution">
    <text evidence="2">The sequence shown here is derived from an EMBL/GenBank/DDBJ whole genome shotgun (WGS) entry which is preliminary data.</text>
</comment>
<evidence type="ECO:0000256" key="1">
    <source>
        <dbReference type="SAM" id="MobiDB-lite"/>
    </source>
</evidence>